<name>A0A8T9PZQ2_9BACT</name>
<dbReference type="RefSeq" id="WP_244673996.1">
    <property type="nucleotide sequence ID" value="NZ_CP095046.1"/>
</dbReference>
<evidence type="ECO:0000313" key="2">
    <source>
        <dbReference type="Proteomes" id="UP000831796"/>
    </source>
</evidence>
<dbReference type="Proteomes" id="UP000831796">
    <property type="component" value="Chromosome"/>
</dbReference>
<dbReference type="EMBL" id="CP095046">
    <property type="protein sequence ID" value="UOQ70577.1"/>
    <property type="molecule type" value="Genomic_DNA"/>
</dbReference>
<gene>
    <name evidence="1" type="ORF">MUN79_17905</name>
</gene>
<organism evidence="1 2">
    <name type="scientific">Hymenobacter cellulosilyticus</name>
    <dbReference type="NCBI Taxonomy" id="2932248"/>
    <lineage>
        <taxon>Bacteria</taxon>
        <taxon>Pseudomonadati</taxon>
        <taxon>Bacteroidota</taxon>
        <taxon>Cytophagia</taxon>
        <taxon>Cytophagales</taxon>
        <taxon>Hymenobacteraceae</taxon>
        <taxon>Hymenobacter</taxon>
    </lineage>
</organism>
<dbReference type="AlphaFoldDB" id="A0A8T9PZQ2"/>
<keyword evidence="2" id="KW-1185">Reference proteome</keyword>
<reference evidence="1" key="1">
    <citation type="submission" date="2022-04" db="EMBL/GenBank/DDBJ databases">
        <title>Hymenobacter sp. isolated from the air.</title>
        <authorList>
            <person name="Won M."/>
            <person name="Lee C.-M."/>
            <person name="Woen H.-Y."/>
            <person name="Kwon S.-W."/>
        </authorList>
    </citation>
    <scope>NUCLEOTIDE SEQUENCE</scope>
    <source>
        <strain evidence="1">5116S-3</strain>
    </source>
</reference>
<evidence type="ECO:0000313" key="1">
    <source>
        <dbReference type="EMBL" id="UOQ70577.1"/>
    </source>
</evidence>
<accession>A0A8T9PZQ2</accession>
<proteinExistence type="predicted"/>
<protein>
    <submittedName>
        <fullName evidence="1">Uncharacterized protein</fullName>
    </submittedName>
</protein>
<sequence>MQASSLTISPVTGRLAPRLLVGGGGGNLFLYDTNGRAYPGWQPKRMEFGLAAPPQYLVVGGRDVIVVLLENGYIYAYDEQGSVYPGFPISVGARLHSGPSWKVEPPCAAPA</sequence>
<dbReference type="KEGG" id="hcu:MUN79_17905"/>